<evidence type="ECO:0008006" key="3">
    <source>
        <dbReference type="Google" id="ProtNLM"/>
    </source>
</evidence>
<dbReference type="Proteomes" id="UP001164746">
    <property type="component" value="Chromosome 13"/>
</dbReference>
<dbReference type="Gene3D" id="3.40.960.10">
    <property type="entry name" value="VSR Endonuclease"/>
    <property type="match status" value="1"/>
</dbReference>
<name>A0ABY7FUV1_MYAAR</name>
<proteinExistence type="predicted"/>
<sequence length="244" mass="28770">MEPQSSVMNFKGRYMSINVPVCIIRMIDSLNYIPMFVALCPGRLETRNWPKATFLFILNRKENPTKRTVQMSNTITQTMRNQKNERNSQSGMKKTKTKQFNFQQELRRYCRSDKCITVASSCHLVYKANFLERDSIGGIPPHGGSRIQHIKQINIQHDRNYRERHVRPYKIDFYYRTDDGKDVALKFHGCFWYDCPKCFSKTTMNFVNDMHIGDFYAKTTGKRCFIKESGYIYIAMLECDLTLK</sequence>
<reference evidence="1" key="1">
    <citation type="submission" date="2022-11" db="EMBL/GenBank/DDBJ databases">
        <title>Centuries of genome instability and evolution in soft-shell clam transmissible cancer (bioRxiv).</title>
        <authorList>
            <person name="Hart S.F.M."/>
            <person name="Yonemitsu M.A."/>
            <person name="Giersch R.M."/>
            <person name="Beal B.F."/>
            <person name="Arriagada G."/>
            <person name="Davis B.W."/>
            <person name="Ostrander E.A."/>
            <person name="Goff S.P."/>
            <person name="Metzger M.J."/>
        </authorList>
    </citation>
    <scope>NUCLEOTIDE SEQUENCE</scope>
    <source>
        <strain evidence="1">MELC-2E11</strain>
        <tissue evidence="1">Siphon/mantle</tissue>
    </source>
</reference>
<organism evidence="1 2">
    <name type="scientific">Mya arenaria</name>
    <name type="common">Soft-shell clam</name>
    <dbReference type="NCBI Taxonomy" id="6604"/>
    <lineage>
        <taxon>Eukaryota</taxon>
        <taxon>Metazoa</taxon>
        <taxon>Spiralia</taxon>
        <taxon>Lophotrochozoa</taxon>
        <taxon>Mollusca</taxon>
        <taxon>Bivalvia</taxon>
        <taxon>Autobranchia</taxon>
        <taxon>Heteroconchia</taxon>
        <taxon>Euheterodonta</taxon>
        <taxon>Imparidentia</taxon>
        <taxon>Neoheterodontei</taxon>
        <taxon>Myida</taxon>
        <taxon>Myoidea</taxon>
        <taxon>Myidae</taxon>
        <taxon>Mya</taxon>
    </lineage>
</organism>
<keyword evidence="2" id="KW-1185">Reference proteome</keyword>
<evidence type="ECO:0000313" key="2">
    <source>
        <dbReference type="Proteomes" id="UP001164746"/>
    </source>
</evidence>
<protein>
    <recommendedName>
        <fullName evidence="3">C2H2-type domain-containing protein</fullName>
    </recommendedName>
</protein>
<evidence type="ECO:0000313" key="1">
    <source>
        <dbReference type="EMBL" id="WAR24837.1"/>
    </source>
</evidence>
<accession>A0ABY7FUV1</accession>
<gene>
    <name evidence="1" type="ORF">MAR_038506</name>
</gene>
<dbReference type="EMBL" id="CP111024">
    <property type="protein sequence ID" value="WAR24837.1"/>
    <property type="molecule type" value="Genomic_DNA"/>
</dbReference>